<keyword evidence="2" id="KW-1185">Reference proteome</keyword>
<proteinExistence type="predicted"/>
<dbReference type="Proteomes" id="UP000708208">
    <property type="component" value="Unassembled WGS sequence"/>
</dbReference>
<dbReference type="EMBL" id="CAJVCH010107246">
    <property type="protein sequence ID" value="CAG7724235.1"/>
    <property type="molecule type" value="Genomic_DNA"/>
</dbReference>
<name>A0A8J2P4P4_9HEXA</name>
<accession>A0A8J2P4P4</accession>
<gene>
    <name evidence="1" type="ORF">AFUS01_LOCUS13269</name>
</gene>
<comment type="caution">
    <text evidence="1">The sequence shown here is derived from an EMBL/GenBank/DDBJ whole genome shotgun (WGS) entry which is preliminary data.</text>
</comment>
<protein>
    <submittedName>
        <fullName evidence="1">Uncharacterized protein</fullName>
    </submittedName>
</protein>
<organism evidence="1 2">
    <name type="scientific">Allacma fusca</name>
    <dbReference type="NCBI Taxonomy" id="39272"/>
    <lineage>
        <taxon>Eukaryota</taxon>
        <taxon>Metazoa</taxon>
        <taxon>Ecdysozoa</taxon>
        <taxon>Arthropoda</taxon>
        <taxon>Hexapoda</taxon>
        <taxon>Collembola</taxon>
        <taxon>Symphypleona</taxon>
        <taxon>Sminthuridae</taxon>
        <taxon>Allacma</taxon>
    </lineage>
</organism>
<dbReference type="AlphaFoldDB" id="A0A8J2P4P4"/>
<sequence>NGDPNVRPCPGIPSALDLLGLSEVQPTVMNLSCAKEALAPFTLALLACTTAMIKGYVYVQGGCELSGV</sequence>
<evidence type="ECO:0000313" key="2">
    <source>
        <dbReference type="Proteomes" id="UP000708208"/>
    </source>
</evidence>
<evidence type="ECO:0000313" key="1">
    <source>
        <dbReference type="EMBL" id="CAG7724235.1"/>
    </source>
</evidence>
<feature type="non-terminal residue" evidence="1">
    <location>
        <position position="1"/>
    </location>
</feature>
<reference evidence="1" key="1">
    <citation type="submission" date="2021-06" db="EMBL/GenBank/DDBJ databases">
        <authorList>
            <person name="Hodson N. C."/>
            <person name="Mongue J. A."/>
            <person name="Jaron S. K."/>
        </authorList>
    </citation>
    <scope>NUCLEOTIDE SEQUENCE</scope>
</reference>